<keyword evidence="1" id="KW-0812">Transmembrane</keyword>
<protein>
    <submittedName>
        <fullName evidence="2">Uncharacterized protein</fullName>
    </submittedName>
</protein>
<keyword evidence="1" id="KW-0472">Membrane</keyword>
<name>A0AAP0MKL9_9ROSI</name>
<feature type="transmembrane region" description="Helical" evidence="1">
    <location>
        <begin position="312"/>
        <end position="330"/>
    </location>
</feature>
<evidence type="ECO:0000256" key="1">
    <source>
        <dbReference type="SAM" id="Phobius"/>
    </source>
</evidence>
<organism evidence="2 3">
    <name type="scientific">Citrus x changshan-huyou</name>
    <dbReference type="NCBI Taxonomy" id="2935761"/>
    <lineage>
        <taxon>Eukaryota</taxon>
        <taxon>Viridiplantae</taxon>
        <taxon>Streptophyta</taxon>
        <taxon>Embryophyta</taxon>
        <taxon>Tracheophyta</taxon>
        <taxon>Spermatophyta</taxon>
        <taxon>Magnoliopsida</taxon>
        <taxon>eudicotyledons</taxon>
        <taxon>Gunneridae</taxon>
        <taxon>Pentapetalae</taxon>
        <taxon>rosids</taxon>
        <taxon>malvids</taxon>
        <taxon>Sapindales</taxon>
        <taxon>Rutaceae</taxon>
        <taxon>Aurantioideae</taxon>
        <taxon>Citrus</taxon>
    </lineage>
</organism>
<dbReference type="AlphaFoldDB" id="A0AAP0MKL9"/>
<dbReference type="Proteomes" id="UP001428341">
    <property type="component" value="Unassembled WGS sequence"/>
</dbReference>
<accession>A0AAP0MKL9</accession>
<keyword evidence="1" id="KW-1133">Transmembrane helix</keyword>
<proteinExistence type="predicted"/>
<gene>
    <name evidence="2" type="ORF">WN944_005802</name>
</gene>
<keyword evidence="3" id="KW-1185">Reference proteome</keyword>
<dbReference type="EMBL" id="JBCGBO010000003">
    <property type="protein sequence ID" value="KAK9213817.1"/>
    <property type="molecule type" value="Genomic_DNA"/>
</dbReference>
<feature type="transmembrane region" description="Helical" evidence="1">
    <location>
        <begin position="166"/>
        <end position="186"/>
    </location>
</feature>
<feature type="transmembrane region" description="Helical" evidence="1">
    <location>
        <begin position="350"/>
        <end position="371"/>
    </location>
</feature>
<sequence length="482" mass="53821">MVSRVSSEQRQRFSSQEQPWQNLWNAESVNLPETLSFSEYLSSVSSFGSVSDDVLQVLSDGASGSGPESPLSVVSPIKRSGFSLLSADKEEAYNCLYVTGLEISQKVYLLSEAIPSLRDSLIYLVLEAESFIQHKLKYHALESISSAWKLFRGGTTETRQECERQLTGAVVIVFSVIQWTITSVYFALPDLGVKSNSSASVLLLPFSIATLFLFKKYKDATDSSHGVYNNSSRNSSVSHIPAVDHVPSTANHFLLLIIRTPMNQFNLLNDLLLVSSPASLMAPATRQVNQQYQWQTIKQVCQLLCKYKKRSLAVFYLVLEEASIFLSIWKKSRGATRIHSLRQLVETVEVAFSVIRVSVTLIYSILVVLHVRNNFSAPVLPPVFSVIVAVFTFKYDGEVSDSSGHADDDLYGDLPVKNIPLIQALPRASNELFPTGMMVASSNPVPLQWHQPLIINSICFRQVYTFHKGRRKLNRTEILKAN</sequence>
<evidence type="ECO:0000313" key="3">
    <source>
        <dbReference type="Proteomes" id="UP001428341"/>
    </source>
</evidence>
<feature type="transmembrane region" description="Helical" evidence="1">
    <location>
        <begin position="198"/>
        <end position="214"/>
    </location>
</feature>
<comment type="caution">
    <text evidence="2">The sequence shown here is derived from an EMBL/GenBank/DDBJ whole genome shotgun (WGS) entry which is preliminary data.</text>
</comment>
<evidence type="ECO:0000313" key="2">
    <source>
        <dbReference type="EMBL" id="KAK9213817.1"/>
    </source>
</evidence>
<reference evidence="2 3" key="1">
    <citation type="submission" date="2024-05" db="EMBL/GenBank/DDBJ databases">
        <title>Haplotype-resolved chromosome-level genome assembly of Huyou (Citrus changshanensis).</title>
        <authorList>
            <person name="Miao C."/>
            <person name="Chen W."/>
            <person name="Wu Y."/>
            <person name="Wang L."/>
            <person name="Zhao S."/>
            <person name="Grierson D."/>
            <person name="Xu C."/>
            <person name="Chen K."/>
        </authorList>
    </citation>
    <scope>NUCLEOTIDE SEQUENCE [LARGE SCALE GENOMIC DNA]</scope>
    <source>
        <strain evidence="2">01-14</strain>
        <tissue evidence="2">Leaf</tissue>
    </source>
</reference>